<evidence type="ECO:0000256" key="4">
    <source>
        <dbReference type="ARBA" id="ARBA00022801"/>
    </source>
</evidence>
<dbReference type="GO" id="GO:0006508">
    <property type="term" value="P:proteolysis"/>
    <property type="evidence" value="ECO:0007669"/>
    <property type="project" value="UniProtKB-KW"/>
</dbReference>
<dbReference type="GO" id="GO:0004185">
    <property type="term" value="F:serine-type carboxypeptidase activity"/>
    <property type="evidence" value="ECO:0007669"/>
    <property type="project" value="InterPro"/>
</dbReference>
<keyword evidence="1 8" id="KW-0121">Carboxypeptidase</keyword>
<evidence type="ECO:0000256" key="7">
    <source>
        <dbReference type="SAM" id="SignalP"/>
    </source>
</evidence>
<dbReference type="PANTHER" id="PTHR11802">
    <property type="entry name" value="SERINE PROTEASE FAMILY S10 SERINE CARBOXYPEPTIDASE"/>
    <property type="match status" value="1"/>
</dbReference>
<reference evidence="8 9" key="1">
    <citation type="submission" date="2019-03" db="EMBL/GenBank/DDBJ databases">
        <title>Genomic Encyclopedia of Type Strains, Phase IV (KMG-IV): sequencing the most valuable type-strain genomes for metagenomic binning, comparative biology and taxonomic classification.</title>
        <authorList>
            <person name="Goeker M."/>
        </authorList>
    </citation>
    <scope>NUCLEOTIDE SEQUENCE [LARGE SCALE GENOMIC DNA]</scope>
    <source>
        <strain evidence="8 9">DSM 25903</strain>
    </source>
</reference>
<keyword evidence="4" id="KW-0378">Hydrolase</keyword>
<dbReference type="PANTHER" id="PTHR11802:SF3">
    <property type="entry name" value="RETINOID-INDUCIBLE SERINE CARBOXYPEPTIDASE"/>
    <property type="match status" value="1"/>
</dbReference>
<keyword evidence="9" id="KW-1185">Reference proteome</keyword>
<dbReference type="AlphaFoldDB" id="A0A4R7BVW0"/>
<organism evidence="8 9">
    <name type="scientific">Enterovirga rhinocerotis</name>
    <dbReference type="NCBI Taxonomy" id="1339210"/>
    <lineage>
        <taxon>Bacteria</taxon>
        <taxon>Pseudomonadati</taxon>
        <taxon>Pseudomonadota</taxon>
        <taxon>Alphaproteobacteria</taxon>
        <taxon>Hyphomicrobiales</taxon>
        <taxon>Methylobacteriaceae</taxon>
        <taxon>Enterovirga</taxon>
    </lineage>
</organism>
<dbReference type="InterPro" id="IPR029058">
    <property type="entry name" value="AB_hydrolase_fold"/>
</dbReference>
<dbReference type="PROSITE" id="PS00131">
    <property type="entry name" value="CARBOXYPEPT_SER_SER"/>
    <property type="match status" value="1"/>
</dbReference>
<dbReference type="Proteomes" id="UP000295122">
    <property type="component" value="Unassembled WGS sequence"/>
</dbReference>
<feature type="region of interest" description="Disordered" evidence="6">
    <location>
        <begin position="358"/>
        <end position="378"/>
    </location>
</feature>
<dbReference type="InterPro" id="IPR001563">
    <property type="entry name" value="Peptidase_S10"/>
</dbReference>
<keyword evidence="3 7" id="KW-0732">Signal</keyword>
<comment type="caution">
    <text evidence="8">The sequence shown here is derived from an EMBL/GenBank/DDBJ whole genome shotgun (WGS) entry which is preliminary data.</text>
</comment>
<gene>
    <name evidence="8" type="ORF">EV668_2856</name>
</gene>
<evidence type="ECO:0000313" key="8">
    <source>
        <dbReference type="EMBL" id="TDR90018.1"/>
    </source>
</evidence>
<evidence type="ECO:0000256" key="5">
    <source>
        <dbReference type="ARBA" id="ARBA00023180"/>
    </source>
</evidence>
<sequence length="512" mass="54918">MTSLLRLAAAALLLLCPTLAPAQTPAGAGRPQPGQEARAEPRQPGRALPADVTTTHVVELPGRTLRVRATAGSLPLVDPKGTVQAEIAYVAYRLDGTAAASRPVTFAFNGGPGASSAYLHLLVAGPWRLPLDGAQISPSAPPVTVPNAETWLDFTDLVFIDPVGTGYSRAATPEGARDYHSVEGDIASLSAVIARWLRENDRMTSPKFVLGESYGGFRGPLLADKLADDWGIGLSGLVLVSPVFDFGWLSEPRWKPMEAATKLPSIVAGARERARPVSRADLAEAEAYAAGEYLVDLLRGPRDGAAQERIVARVAALTGLDPAFVRRQGGRIDIRTLQRELGRETGRVASAYDTGLFSYDPDPTAPRSQADDGGLDSMQAPLSSAAVDTLWQRLGWRVPNARYELLNGAVNRAWRFGSGRQPPESFSQLRAALARDAKFRVLVAHGLTDLVTPYFASDLLLRQLPAHGGEPRAELAVYPGGHMFYTREASRLAFREAVRSLYATSLEARGSD</sequence>
<feature type="region of interest" description="Disordered" evidence="6">
    <location>
        <begin position="24"/>
        <end position="49"/>
    </location>
</feature>
<keyword evidence="2" id="KW-0645">Protease</keyword>
<accession>A0A4R7BVW0</accession>
<feature type="signal peptide" evidence="7">
    <location>
        <begin position="1"/>
        <end position="22"/>
    </location>
</feature>
<keyword evidence="5" id="KW-0325">Glycoprotein</keyword>
<dbReference type="InterPro" id="IPR018202">
    <property type="entry name" value="Ser_caboxypep_ser_AS"/>
</dbReference>
<evidence type="ECO:0000313" key="9">
    <source>
        <dbReference type="Proteomes" id="UP000295122"/>
    </source>
</evidence>
<dbReference type="Gene3D" id="3.40.50.1820">
    <property type="entry name" value="alpha/beta hydrolase"/>
    <property type="match status" value="1"/>
</dbReference>
<dbReference type="OrthoDB" id="9770107at2"/>
<name>A0A4R7BVW0_9HYPH</name>
<dbReference type="SUPFAM" id="SSF53474">
    <property type="entry name" value="alpha/beta-Hydrolases"/>
    <property type="match status" value="1"/>
</dbReference>
<evidence type="ECO:0000256" key="6">
    <source>
        <dbReference type="SAM" id="MobiDB-lite"/>
    </source>
</evidence>
<protein>
    <submittedName>
        <fullName evidence="8">Carboxypeptidase C (Cathepsin A)</fullName>
    </submittedName>
</protein>
<evidence type="ECO:0000256" key="1">
    <source>
        <dbReference type="ARBA" id="ARBA00022645"/>
    </source>
</evidence>
<evidence type="ECO:0000256" key="2">
    <source>
        <dbReference type="ARBA" id="ARBA00022670"/>
    </source>
</evidence>
<proteinExistence type="predicted"/>
<dbReference type="EMBL" id="SNZR01000013">
    <property type="protein sequence ID" value="TDR90018.1"/>
    <property type="molecule type" value="Genomic_DNA"/>
</dbReference>
<dbReference type="RefSeq" id="WP_133771089.1">
    <property type="nucleotide sequence ID" value="NZ_SNZR01000013.1"/>
</dbReference>
<feature type="chain" id="PRO_5020844447" evidence="7">
    <location>
        <begin position="23"/>
        <end position="512"/>
    </location>
</feature>
<dbReference type="Pfam" id="PF00450">
    <property type="entry name" value="Peptidase_S10"/>
    <property type="match status" value="1"/>
</dbReference>
<evidence type="ECO:0000256" key="3">
    <source>
        <dbReference type="ARBA" id="ARBA00022729"/>
    </source>
</evidence>